<keyword evidence="8" id="KW-0539">Nucleus</keyword>
<evidence type="ECO:0000313" key="13">
    <source>
        <dbReference type="Proteomes" id="UP001140011"/>
    </source>
</evidence>
<dbReference type="CDD" id="cd04475">
    <property type="entry name" value="RPA1_DBD_B"/>
    <property type="match status" value="1"/>
</dbReference>
<dbReference type="InterPro" id="IPR031657">
    <property type="entry name" value="REPA_OB_2"/>
</dbReference>
<evidence type="ECO:0000256" key="3">
    <source>
        <dbReference type="ARBA" id="ARBA00022705"/>
    </source>
</evidence>
<feature type="domain" description="Replication factor A C-terminal" evidence="10">
    <location>
        <begin position="373"/>
        <end position="506"/>
    </location>
</feature>
<evidence type="ECO:0000256" key="5">
    <source>
        <dbReference type="ARBA" id="ARBA00022771"/>
    </source>
</evidence>
<dbReference type="InterPro" id="IPR047192">
    <property type="entry name" value="Euk_RPA1_DBD_C"/>
</dbReference>
<keyword evidence="13" id="KW-1185">Reference proteome</keyword>
<dbReference type="EMBL" id="JANBUH010000121">
    <property type="protein sequence ID" value="KAJ2754379.1"/>
    <property type="molecule type" value="Genomic_DNA"/>
</dbReference>
<dbReference type="GO" id="GO:0003677">
    <property type="term" value="F:DNA binding"/>
    <property type="evidence" value="ECO:0007669"/>
    <property type="project" value="UniProtKB-KW"/>
</dbReference>
<keyword evidence="5" id="KW-0863">Zinc-finger</keyword>
<evidence type="ECO:0000256" key="9">
    <source>
        <dbReference type="SAM" id="MobiDB-lite"/>
    </source>
</evidence>
<keyword evidence="3" id="KW-0235">DNA replication</keyword>
<evidence type="ECO:0000256" key="6">
    <source>
        <dbReference type="ARBA" id="ARBA00022833"/>
    </source>
</evidence>
<dbReference type="OrthoDB" id="1751331at2759"/>
<dbReference type="AlphaFoldDB" id="A0A9W8GW50"/>
<dbReference type="CDD" id="cd04476">
    <property type="entry name" value="RPA1_DBD_C"/>
    <property type="match status" value="1"/>
</dbReference>
<evidence type="ECO:0000259" key="10">
    <source>
        <dbReference type="Pfam" id="PF08646"/>
    </source>
</evidence>
<protein>
    <submittedName>
        <fullName evidence="12">Replication factor A protein 1</fullName>
    </submittedName>
</protein>
<feature type="domain" description="Replication protein A OB" evidence="11">
    <location>
        <begin position="219"/>
        <end position="310"/>
    </location>
</feature>
<name>A0A9W8GW50_9FUNG</name>
<feature type="compositionally biased region" description="Acidic residues" evidence="9">
    <location>
        <begin position="71"/>
        <end position="80"/>
    </location>
</feature>
<evidence type="ECO:0000313" key="12">
    <source>
        <dbReference type="EMBL" id="KAJ2754379.1"/>
    </source>
</evidence>
<dbReference type="PANTHER" id="PTHR47165:SF4">
    <property type="entry name" value="OS03G0429900 PROTEIN"/>
    <property type="match status" value="1"/>
</dbReference>
<dbReference type="GO" id="GO:0006260">
    <property type="term" value="P:DNA replication"/>
    <property type="evidence" value="ECO:0007669"/>
    <property type="project" value="UniProtKB-KW"/>
</dbReference>
<dbReference type="SUPFAM" id="SSF50249">
    <property type="entry name" value="Nucleic acid-binding proteins"/>
    <property type="match status" value="3"/>
</dbReference>
<keyword evidence="6" id="KW-0862">Zinc</keyword>
<reference evidence="12" key="1">
    <citation type="submission" date="2022-07" db="EMBL/GenBank/DDBJ databases">
        <title>Phylogenomic reconstructions and comparative analyses of Kickxellomycotina fungi.</title>
        <authorList>
            <person name="Reynolds N.K."/>
            <person name="Stajich J.E."/>
            <person name="Barry K."/>
            <person name="Grigoriev I.V."/>
            <person name="Crous P."/>
            <person name="Smith M.E."/>
        </authorList>
    </citation>
    <scope>NUCLEOTIDE SEQUENCE</scope>
    <source>
        <strain evidence="12">BCRC 34297</strain>
    </source>
</reference>
<dbReference type="InterPro" id="IPR013955">
    <property type="entry name" value="Rep_factor-A_C"/>
</dbReference>
<keyword evidence="7" id="KW-0238">DNA-binding</keyword>
<dbReference type="GO" id="GO:0005634">
    <property type="term" value="C:nucleus"/>
    <property type="evidence" value="ECO:0007669"/>
    <property type="project" value="UniProtKB-SubCell"/>
</dbReference>
<comment type="subcellular location">
    <subcellularLocation>
        <location evidence="1">Nucleus</location>
    </subcellularLocation>
</comment>
<dbReference type="GO" id="GO:0008270">
    <property type="term" value="F:zinc ion binding"/>
    <property type="evidence" value="ECO:0007669"/>
    <property type="project" value="UniProtKB-KW"/>
</dbReference>
<evidence type="ECO:0000256" key="7">
    <source>
        <dbReference type="ARBA" id="ARBA00023125"/>
    </source>
</evidence>
<feature type="region of interest" description="Disordered" evidence="9">
    <location>
        <begin position="71"/>
        <end position="95"/>
    </location>
</feature>
<evidence type="ECO:0000256" key="8">
    <source>
        <dbReference type="ARBA" id="ARBA00023242"/>
    </source>
</evidence>
<dbReference type="Pfam" id="PF08646">
    <property type="entry name" value="Rep_fac-A_C"/>
    <property type="match status" value="1"/>
</dbReference>
<organism evidence="12 13">
    <name type="scientific">Coemansia pectinata</name>
    <dbReference type="NCBI Taxonomy" id="1052879"/>
    <lineage>
        <taxon>Eukaryota</taxon>
        <taxon>Fungi</taxon>
        <taxon>Fungi incertae sedis</taxon>
        <taxon>Zoopagomycota</taxon>
        <taxon>Kickxellomycotina</taxon>
        <taxon>Kickxellomycetes</taxon>
        <taxon>Kickxellales</taxon>
        <taxon>Kickxellaceae</taxon>
        <taxon>Coemansia</taxon>
    </lineage>
</organism>
<dbReference type="Gene3D" id="2.40.50.140">
    <property type="entry name" value="Nucleic acid-binding proteins"/>
    <property type="match status" value="3"/>
</dbReference>
<dbReference type="Pfam" id="PF16900">
    <property type="entry name" value="REPA_OB_2"/>
    <property type="match status" value="1"/>
</dbReference>
<evidence type="ECO:0000256" key="1">
    <source>
        <dbReference type="ARBA" id="ARBA00004123"/>
    </source>
</evidence>
<dbReference type="InterPro" id="IPR012340">
    <property type="entry name" value="NA-bd_OB-fold"/>
</dbReference>
<comment type="similarity">
    <text evidence="2">Belongs to the replication factor A protein 1 family.</text>
</comment>
<evidence type="ECO:0000256" key="2">
    <source>
        <dbReference type="ARBA" id="ARBA00005690"/>
    </source>
</evidence>
<gene>
    <name evidence="12" type="primary">RFA1_4</name>
    <name evidence="12" type="ORF">GGI19_002446</name>
</gene>
<dbReference type="PANTHER" id="PTHR47165">
    <property type="entry name" value="OS03G0429900 PROTEIN"/>
    <property type="match status" value="1"/>
</dbReference>
<accession>A0A9W8GW50</accession>
<dbReference type="Proteomes" id="UP001140011">
    <property type="component" value="Unassembled WGS sequence"/>
</dbReference>
<keyword evidence="4" id="KW-0479">Metal-binding</keyword>
<sequence>MVSDGENQCPAMLPASLSSQVANGSITRSTTLHIFKCVAGRAPMAGKPSLMFIDICDAQVVGAQGVILSVPEEEQQEQEPTETTKPQRRPAAKKTGTPYTLWQIADLNLKASKFTIRACIVQKSSMDEQTFAINLLDDSGEICAFISTEQAPGLVFPIAVGSVYDISLAQVRKPLSTQSTSLYELIFTDKTTVEQCAEQHDRLTDISLEHLDFTAIAYLVRYQENQLVDILGAVKQSMKVYPITTRFCKTTKRDLLVVDMSGYEVCITLWGDMAENYSAPDGSIVAFKGAIVKDYGGRTLSASEWRLMAVNPDIPAAHALRSWYNAEGGCMKFESFGDHVNSSRSTADLEPPLMMVTEANALVTRVAGTIELFYVKASITDIHMDDFFYKSCIDKDCAEEVTKVAKSGKWRCKACNQSSPNFGHSYSLCISVGDSTGQIHLECSDKVGELLLSATADDMVKWRHSNNGEFNQKIAAARNKSYTFECKTTVGVSKWSTRNITTATHVCPTG</sequence>
<comment type="caution">
    <text evidence="12">The sequence shown here is derived from an EMBL/GenBank/DDBJ whole genome shotgun (WGS) entry which is preliminary data.</text>
</comment>
<evidence type="ECO:0000259" key="11">
    <source>
        <dbReference type="Pfam" id="PF16900"/>
    </source>
</evidence>
<dbReference type="FunFam" id="2.40.50.140:FF:000064">
    <property type="entry name" value="Replication protein A subunit"/>
    <property type="match status" value="1"/>
</dbReference>
<proteinExistence type="inferred from homology"/>
<evidence type="ECO:0000256" key="4">
    <source>
        <dbReference type="ARBA" id="ARBA00022723"/>
    </source>
</evidence>